<name>A0A4Y8MQK5_9BURK</name>
<organism evidence="1 2">
    <name type="scientific">Paraburkholderia dipogonis</name>
    <dbReference type="NCBI Taxonomy" id="1211383"/>
    <lineage>
        <taxon>Bacteria</taxon>
        <taxon>Pseudomonadati</taxon>
        <taxon>Pseudomonadota</taxon>
        <taxon>Betaproteobacteria</taxon>
        <taxon>Burkholderiales</taxon>
        <taxon>Burkholderiaceae</taxon>
        <taxon>Paraburkholderia</taxon>
    </lineage>
</organism>
<comment type="caution">
    <text evidence="1">The sequence shown here is derived from an EMBL/GenBank/DDBJ whole genome shotgun (WGS) entry which is preliminary data.</text>
</comment>
<dbReference type="AlphaFoldDB" id="A0A4Y8MQK5"/>
<gene>
    <name evidence="1" type="ORF">E2553_23130</name>
</gene>
<dbReference type="GeneID" id="97304024"/>
<sequence>MAAAEKTLHWAVDKWLAPTPSMPARVVQFCHRASQHQRYVCVEALRPGGMLSIFFFRHDDGSWNVFPPQAERPAMNGHRRALLAA</sequence>
<protein>
    <submittedName>
        <fullName evidence="1">Uncharacterized protein</fullName>
    </submittedName>
</protein>
<proteinExistence type="predicted"/>
<evidence type="ECO:0000313" key="2">
    <source>
        <dbReference type="Proteomes" id="UP000297385"/>
    </source>
</evidence>
<dbReference type="Proteomes" id="UP000297385">
    <property type="component" value="Unassembled WGS sequence"/>
</dbReference>
<reference evidence="1 2" key="1">
    <citation type="submission" date="2019-03" db="EMBL/GenBank/DDBJ databases">
        <title>Complete Genome Sequence of Paraburkholderia dipogonis ICMP 19430T, a Nitrogen-fixing Symbiont of the South African Invasive Legume Dipogon lignosus in New Zealand.</title>
        <authorList>
            <person name="De Meyer S.E."/>
        </authorList>
    </citation>
    <scope>NUCLEOTIDE SEQUENCE [LARGE SCALE GENOMIC DNA]</scope>
    <source>
        <strain evidence="1 2">ICMP 19430</strain>
    </source>
</reference>
<accession>A0A4Y8MQK5</accession>
<dbReference type="EMBL" id="SNVI01000002">
    <property type="protein sequence ID" value="TFE39704.1"/>
    <property type="molecule type" value="Genomic_DNA"/>
</dbReference>
<dbReference type="RefSeq" id="WP_012425909.1">
    <property type="nucleotide sequence ID" value="NZ_JBHMFL010000058.1"/>
</dbReference>
<evidence type="ECO:0000313" key="1">
    <source>
        <dbReference type="EMBL" id="TFE39704.1"/>
    </source>
</evidence>